<dbReference type="AlphaFoldDB" id="A0ABD3GDM4"/>
<evidence type="ECO:0000259" key="1">
    <source>
        <dbReference type="Pfam" id="PF00078"/>
    </source>
</evidence>
<dbReference type="InterPro" id="IPR000477">
    <property type="entry name" value="RT_dom"/>
</dbReference>
<organism evidence="2 3">
    <name type="scientific">Riccia sorocarpa</name>
    <dbReference type="NCBI Taxonomy" id="122646"/>
    <lineage>
        <taxon>Eukaryota</taxon>
        <taxon>Viridiplantae</taxon>
        <taxon>Streptophyta</taxon>
        <taxon>Embryophyta</taxon>
        <taxon>Marchantiophyta</taxon>
        <taxon>Marchantiopsida</taxon>
        <taxon>Marchantiidae</taxon>
        <taxon>Marchantiales</taxon>
        <taxon>Ricciaceae</taxon>
        <taxon>Riccia</taxon>
    </lineage>
</organism>
<keyword evidence="3" id="KW-1185">Reference proteome</keyword>
<gene>
    <name evidence="2" type="ORF">R1sor_027228</name>
</gene>
<feature type="domain" description="Reverse transcriptase" evidence="1">
    <location>
        <begin position="333"/>
        <end position="412"/>
    </location>
</feature>
<evidence type="ECO:0000313" key="3">
    <source>
        <dbReference type="Proteomes" id="UP001633002"/>
    </source>
</evidence>
<name>A0ABD3GDM4_9MARC</name>
<accession>A0ABD3GDM4</accession>
<dbReference type="InterPro" id="IPR036691">
    <property type="entry name" value="Endo/exonu/phosph_ase_sf"/>
</dbReference>
<dbReference type="Gene3D" id="3.60.10.10">
    <property type="entry name" value="Endonuclease/exonuclease/phosphatase"/>
    <property type="match status" value="1"/>
</dbReference>
<evidence type="ECO:0000313" key="2">
    <source>
        <dbReference type="EMBL" id="KAL3677280.1"/>
    </source>
</evidence>
<dbReference type="Pfam" id="PF00078">
    <property type="entry name" value="RVT_1"/>
    <property type="match status" value="1"/>
</dbReference>
<comment type="caution">
    <text evidence="2">The sequence shown here is derived from an EMBL/GenBank/DDBJ whole genome shotgun (WGS) entry which is preliminary data.</text>
</comment>
<protein>
    <recommendedName>
        <fullName evidence="1">Reverse transcriptase domain-containing protein</fullName>
    </recommendedName>
</protein>
<dbReference type="SUPFAM" id="SSF56219">
    <property type="entry name" value="DNase I-like"/>
    <property type="match status" value="1"/>
</dbReference>
<dbReference type="Proteomes" id="UP001633002">
    <property type="component" value="Unassembled WGS sequence"/>
</dbReference>
<reference evidence="2 3" key="1">
    <citation type="submission" date="2024-09" db="EMBL/GenBank/DDBJ databases">
        <title>Chromosome-scale assembly of Riccia sorocarpa.</title>
        <authorList>
            <person name="Paukszto L."/>
        </authorList>
    </citation>
    <scope>NUCLEOTIDE SEQUENCE [LARGE SCALE GENOMIC DNA]</scope>
    <source>
        <strain evidence="2">LP-2024</strain>
        <tissue evidence="2">Aerial parts of the thallus</tissue>
    </source>
</reference>
<proteinExistence type="predicted"/>
<dbReference type="EMBL" id="JBJQOH010000008">
    <property type="protein sequence ID" value="KAL3677280.1"/>
    <property type="molecule type" value="Genomic_DNA"/>
</dbReference>
<sequence>MPNVDPMFVAVAYFAPSGATIYSGLDTRDNPYERMAMVLSELGEAGPVYVLGDFNARVGETQDACNLTVMNGLSRFPGSEDYTFKSTQGSSTVDYFLTSPSAREHVEDFKLGAWCPESDHRPLFGSFTCIQARKRVKKPAGTRFTLDRSKRSQYEACVEHYGANTSVTAEGVSYVIARAAREVFPRKTRKESSWYDENCQSARKEAMRTDVLERPAAFRKYLHFIRSKKRRWRWERQVILLEEIKKKPQEFWKKMRSVQDVPALPPSELYEYLEHLYFVPGAENMLAVSGPCCEFTTEDVMNGIGKLQSGKASDIHGLKMELLKWGGDSLTKQLDGKLIRMLIFADDVAMVGGTAEQLQGHIDALEEFCRWSGMSINVAKTKWLCVGPPHEGEFVINGQSIAQTRMYKYLGV</sequence>